<feature type="transmembrane region" description="Helical" evidence="1">
    <location>
        <begin position="6"/>
        <end position="31"/>
    </location>
</feature>
<keyword evidence="3" id="KW-1185">Reference proteome</keyword>
<evidence type="ECO:0008006" key="4">
    <source>
        <dbReference type="Google" id="ProtNLM"/>
    </source>
</evidence>
<feature type="transmembrane region" description="Helical" evidence="1">
    <location>
        <begin position="69"/>
        <end position="90"/>
    </location>
</feature>
<feature type="transmembrane region" description="Helical" evidence="1">
    <location>
        <begin position="99"/>
        <end position="116"/>
    </location>
</feature>
<comment type="caution">
    <text evidence="2">The sequence shown here is derived from an EMBL/GenBank/DDBJ whole genome shotgun (WGS) entry which is preliminary data.</text>
</comment>
<feature type="transmembrane region" description="Helical" evidence="1">
    <location>
        <begin position="221"/>
        <end position="241"/>
    </location>
</feature>
<reference evidence="2" key="1">
    <citation type="submission" date="2021-01" db="EMBL/GenBank/DDBJ databases">
        <title>Whole genome shotgun sequence of Virgisporangium ochraceum NBRC 16418.</title>
        <authorList>
            <person name="Komaki H."/>
            <person name="Tamura T."/>
        </authorList>
    </citation>
    <scope>NUCLEOTIDE SEQUENCE</scope>
    <source>
        <strain evidence="2">NBRC 16418</strain>
    </source>
</reference>
<dbReference type="PANTHER" id="PTHR40761">
    <property type="entry name" value="CONSERVED INTEGRAL MEMBRANE ALANINE VALINE AND LEUCINE RICH PROTEIN-RELATED"/>
    <property type="match status" value="1"/>
</dbReference>
<gene>
    <name evidence="2" type="ORF">Voc01_058190</name>
</gene>
<dbReference type="EMBL" id="BOPH01000083">
    <property type="protein sequence ID" value="GIJ70902.1"/>
    <property type="molecule type" value="Genomic_DNA"/>
</dbReference>
<feature type="transmembrane region" description="Helical" evidence="1">
    <location>
        <begin position="128"/>
        <end position="147"/>
    </location>
</feature>
<feature type="transmembrane region" description="Helical" evidence="1">
    <location>
        <begin position="43"/>
        <end position="63"/>
    </location>
</feature>
<proteinExistence type="predicted"/>
<sequence length="374" mass="38124">MTATGWVALGMALFGALSYGVGSILQAIGAMRSTSTVRTLGHPLYLLGVGCDLLAWGASMVALRELAVYQVQSILAGSLAVTVVAARLVLASRLRGRDVAAVMVTIAALTVLAMSAGPQEAVPPSGPLRLGFCVAAVAVAAGGWVATKVGSPGVVAALAGTAFGGAALSGRALPMPEESANTAAFLLALIMEPMTLALLVFAASGMLLYTNALQHGQVGPVTAVLWIGEVVAPSAVGLLLLGDSVRAGWQVPAALAGVVVIGAAVVLATAPASSTTSAETAVVPKPAAPVPALSAPLSAPLWPSLDASTQLRPFLDQESGVIRWWGPPVVDRYAGTFWWWGPPTSPQLVWVPAGRRVGTRFRGTARVPRPEAYF</sequence>
<feature type="transmembrane region" description="Helical" evidence="1">
    <location>
        <begin position="247"/>
        <end position="268"/>
    </location>
</feature>
<accession>A0A8J4EG95</accession>
<feature type="transmembrane region" description="Helical" evidence="1">
    <location>
        <begin position="185"/>
        <end position="209"/>
    </location>
</feature>
<keyword evidence="1" id="KW-0472">Membrane</keyword>
<dbReference type="PANTHER" id="PTHR40761:SF1">
    <property type="entry name" value="CONSERVED INTEGRAL MEMBRANE ALANINE VALINE AND LEUCINE RICH PROTEIN-RELATED"/>
    <property type="match status" value="1"/>
</dbReference>
<dbReference type="AlphaFoldDB" id="A0A8J4EG95"/>
<evidence type="ECO:0000313" key="3">
    <source>
        <dbReference type="Proteomes" id="UP000635606"/>
    </source>
</evidence>
<protein>
    <recommendedName>
        <fullName evidence="4">Integral membrane protein</fullName>
    </recommendedName>
</protein>
<feature type="transmembrane region" description="Helical" evidence="1">
    <location>
        <begin position="154"/>
        <end position="173"/>
    </location>
</feature>
<dbReference type="Proteomes" id="UP000635606">
    <property type="component" value="Unassembled WGS sequence"/>
</dbReference>
<name>A0A8J4EG95_9ACTN</name>
<keyword evidence="1" id="KW-0812">Transmembrane</keyword>
<organism evidence="2 3">
    <name type="scientific">Virgisporangium ochraceum</name>
    <dbReference type="NCBI Taxonomy" id="65505"/>
    <lineage>
        <taxon>Bacteria</taxon>
        <taxon>Bacillati</taxon>
        <taxon>Actinomycetota</taxon>
        <taxon>Actinomycetes</taxon>
        <taxon>Micromonosporales</taxon>
        <taxon>Micromonosporaceae</taxon>
        <taxon>Virgisporangium</taxon>
    </lineage>
</organism>
<keyword evidence="1" id="KW-1133">Transmembrane helix</keyword>
<evidence type="ECO:0000256" key="1">
    <source>
        <dbReference type="SAM" id="Phobius"/>
    </source>
</evidence>
<evidence type="ECO:0000313" key="2">
    <source>
        <dbReference type="EMBL" id="GIJ70902.1"/>
    </source>
</evidence>